<sequence>MSDKGSVKKEYLVTTSELCEILGLSPRRIQQLAKEDALIRAARGKYDLPSSIQAYLEYMFEREKSEDELDKSEEEALWTRAKRMKTELELQIMRGELHRSNDVRLVMNDMLGSFRARLLGLPSKIAPQLLDKDEIPVIKQVLKDAVFEALQELSDYDPNVFYEKSKDKMYLEEDELEELDKVKDEEFLDDGSQTEK</sequence>
<evidence type="ECO:0000313" key="2">
    <source>
        <dbReference type="Proteomes" id="UP001595882"/>
    </source>
</evidence>
<organism evidence="1 2">
    <name type="scientific">Gracilibacillus xinjiangensis</name>
    <dbReference type="NCBI Taxonomy" id="1193282"/>
    <lineage>
        <taxon>Bacteria</taxon>
        <taxon>Bacillati</taxon>
        <taxon>Bacillota</taxon>
        <taxon>Bacilli</taxon>
        <taxon>Bacillales</taxon>
        <taxon>Bacillaceae</taxon>
        <taxon>Gracilibacillus</taxon>
    </lineage>
</organism>
<protein>
    <recommendedName>
        <fullName evidence="3">Phage DNA packaging protein, Nu1 subunit of terminase</fullName>
    </recommendedName>
</protein>
<evidence type="ECO:0000313" key="1">
    <source>
        <dbReference type="EMBL" id="MFC4403306.1"/>
    </source>
</evidence>
<proteinExistence type="predicted"/>
<reference evidence="2" key="1">
    <citation type="journal article" date="2019" name="Int. J. Syst. Evol. Microbiol.">
        <title>The Global Catalogue of Microorganisms (GCM) 10K type strain sequencing project: providing services to taxonomists for standard genome sequencing and annotation.</title>
        <authorList>
            <consortium name="The Broad Institute Genomics Platform"/>
            <consortium name="The Broad Institute Genome Sequencing Center for Infectious Disease"/>
            <person name="Wu L."/>
            <person name="Ma J."/>
        </authorList>
    </citation>
    <scope>NUCLEOTIDE SEQUENCE [LARGE SCALE GENOMIC DNA]</scope>
    <source>
        <strain evidence="2">CCUG 37865</strain>
    </source>
</reference>
<accession>A0ABV8WXI9</accession>
<name>A0ABV8WXI9_9BACI</name>
<keyword evidence="2" id="KW-1185">Reference proteome</keyword>
<comment type="caution">
    <text evidence="1">The sequence shown here is derived from an EMBL/GenBank/DDBJ whole genome shotgun (WGS) entry which is preliminary data.</text>
</comment>
<dbReference type="RefSeq" id="WP_390251713.1">
    <property type="nucleotide sequence ID" value="NZ_JBHSDT010000004.1"/>
</dbReference>
<dbReference type="EMBL" id="JBHSDT010000004">
    <property type="protein sequence ID" value="MFC4403306.1"/>
    <property type="molecule type" value="Genomic_DNA"/>
</dbReference>
<gene>
    <name evidence="1" type="ORF">ACFOY7_09470</name>
</gene>
<dbReference type="Proteomes" id="UP001595882">
    <property type="component" value="Unassembled WGS sequence"/>
</dbReference>
<evidence type="ECO:0008006" key="3">
    <source>
        <dbReference type="Google" id="ProtNLM"/>
    </source>
</evidence>